<gene>
    <name evidence="1" type="ORF">L2E82_19903</name>
</gene>
<dbReference type="EMBL" id="CM042012">
    <property type="protein sequence ID" value="KAI3749296.1"/>
    <property type="molecule type" value="Genomic_DNA"/>
</dbReference>
<organism evidence="1 2">
    <name type="scientific">Cichorium intybus</name>
    <name type="common">Chicory</name>
    <dbReference type="NCBI Taxonomy" id="13427"/>
    <lineage>
        <taxon>Eukaryota</taxon>
        <taxon>Viridiplantae</taxon>
        <taxon>Streptophyta</taxon>
        <taxon>Embryophyta</taxon>
        <taxon>Tracheophyta</taxon>
        <taxon>Spermatophyta</taxon>
        <taxon>Magnoliopsida</taxon>
        <taxon>eudicotyledons</taxon>
        <taxon>Gunneridae</taxon>
        <taxon>Pentapetalae</taxon>
        <taxon>asterids</taxon>
        <taxon>campanulids</taxon>
        <taxon>Asterales</taxon>
        <taxon>Asteraceae</taxon>
        <taxon>Cichorioideae</taxon>
        <taxon>Cichorieae</taxon>
        <taxon>Cichoriinae</taxon>
        <taxon>Cichorium</taxon>
    </lineage>
</organism>
<dbReference type="Proteomes" id="UP001055811">
    <property type="component" value="Linkage Group LG04"/>
</dbReference>
<accession>A0ACB9DS56</accession>
<evidence type="ECO:0000313" key="1">
    <source>
        <dbReference type="EMBL" id="KAI3749296.1"/>
    </source>
</evidence>
<keyword evidence="2" id="KW-1185">Reference proteome</keyword>
<proteinExistence type="predicted"/>
<protein>
    <submittedName>
        <fullName evidence="1">Uncharacterized protein</fullName>
    </submittedName>
</protein>
<sequence>MNKKKLVVYASIRFTPISRQAQQARALACPYTQTVFCGCASSRADKNISQSKNLLSPLQPENYFHLSSFMALFPQIWRQYMC</sequence>
<name>A0ACB9DS56_CICIN</name>
<reference evidence="1 2" key="2">
    <citation type="journal article" date="2022" name="Mol. Ecol. Resour.">
        <title>The genomes of chicory, endive, great burdock and yacon provide insights into Asteraceae paleo-polyploidization history and plant inulin production.</title>
        <authorList>
            <person name="Fan W."/>
            <person name="Wang S."/>
            <person name="Wang H."/>
            <person name="Wang A."/>
            <person name="Jiang F."/>
            <person name="Liu H."/>
            <person name="Zhao H."/>
            <person name="Xu D."/>
            <person name="Zhang Y."/>
        </authorList>
    </citation>
    <scope>NUCLEOTIDE SEQUENCE [LARGE SCALE GENOMIC DNA]</scope>
    <source>
        <strain evidence="2">cv. Punajuju</strain>
        <tissue evidence="1">Leaves</tissue>
    </source>
</reference>
<comment type="caution">
    <text evidence="1">The sequence shown here is derived from an EMBL/GenBank/DDBJ whole genome shotgun (WGS) entry which is preliminary data.</text>
</comment>
<evidence type="ECO:0000313" key="2">
    <source>
        <dbReference type="Proteomes" id="UP001055811"/>
    </source>
</evidence>
<reference evidence="2" key="1">
    <citation type="journal article" date="2022" name="Mol. Ecol. Resour.">
        <title>The genomes of chicory, endive, great burdock and yacon provide insights into Asteraceae palaeo-polyploidization history and plant inulin production.</title>
        <authorList>
            <person name="Fan W."/>
            <person name="Wang S."/>
            <person name="Wang H."/>
            <person name="Wang A."/>
            <person name="Jiang F."/>
            <person name="Liu H."/>
            <person name="Zhao H."/>
            <person name="Xu D."/>
            <person name="Zhang Y."/>
        </authorList>
    </citation>
    <scope>NUCLEOTIDE SEQUENCE [LARGE SCALE GENOMIC DNA]</scope>
    <source>
        <strain evidence="2">cv. Punajuju</strain>
    </source>
</reference>